<evidence type="ECO:0000259" key="15">
    <source>
        <dbReference type="PROSITE" id="PS50089"/>
    </source>
</evidence>
<evidence type="ECO:0000256" key="1">
    <source>
        <dbReference type="ARBA" id="ARBA00000900"/>
    </source>
</evidence>
<dbReference type="SUPFAM" id="SSF57850">
    <property type="entry name" value="RING/U-box"/>
    <property type="match status" value="1"/>
</dbReference>
<comment type="pathway">
    <text evidence="3">Protein modification; protein ubiquitination.</text>
</comment>
<feature type="domain" description="RING-type" evidence="15">
    <location>
        <begin position="9"/>
        <end position="53"/>
    </location>
</feature>
<keyword evidence="18" id="KW-1185">Reference proteome</keyword>
<dbReference type="GO" id="GO:0005789">
    <property type="term" value="C:endoplasmic reticulum membrane"/>
    <property type="evidence" value="ECO:0007669"/>
    <property type="project" value="TreeGrafter"/>
</dbReference>
<accession>A0A9D4ZE06</accession>
<evidence type="ECO:0000256" key="7">
    <source>
        <dbReference type="ARBA" id="ARBA00022723"/>
    </source>
</evidence>
<evidence type="ECO:0000256" key="4">
    <source>
        <dbReference type="ARBA" id="ARBA00012483"/>
    </source>
</evidence>
<dbReference type="InterPro" id="IPR013083">
    <property type="entry name" value="Znf_RING/FYVE/PHD"/>
</dbReference>
<keyword evidence="7" id="KW-0479">Metal-binding</keyword>
<dbReference type="SMART" id="SM00744">
    <property type="entry name" value="RINGv"/>
    <property type="match status" value="1"/>
</dbReference>
<evidence type="ECO:0000313" key="18">
    <source>
        <dbReference type="Proteomes" id="UP000886520"/>
    </source>
</evidence>
<evidence type="ECO:0000256" key="10">
    <source>
        <dbReference type="ARBA" id="ARBA00022833"/>
    </source>
</evidence>
<dbReference type="GO" id="GO:0008270">
    <property type="term" value="F:zinc ion binding"/>
    <property type="evidence" value="ECO:0007669"/>
    <property type="project" value="UniProtKB-KW"/>
</dbReference>
<feature type="transmembrane region" description="Helical" evidence="14">
    <location>
        <begin position="177"/>
        <end position="198"/>
    </location>
</feature>
<dbReference type="PROSITE" id="PS51292">
    <property type="entry name" value="ZF_RING_CH"/>
    <property type="match status" value="1"/>
</dbReference>
<dbReference type="AlphaFoldDB" id="A0A9D4ZE06"/>
<dbReference type="InterPro" id="IPR011016">
    <property type="entry name" value="Znf_RING-CH"/>
</dbReference>
<dbReference type="InterPro" id="IPR001841">
    <property type="entry name" value="Znf_RING"/>
</dbReference>
<evidence type="ECO:0000256" key="6">
    <source>
        <dbReference type="ARBA" id="ARBA00022692"/>
    </source>
</evidence>
<evidence type="ECO:0000256" key="9">
    <source>
        <dbReference type="ARBA" id="ARBA00022786"/>
    </source>
</evidence>
<evidence type="ECO:0000256" key="11">
    <source>
        <dbReference type="ARBA" id="ARBA00022989"/>
    </source>
</evidence>
<evidence type="ECO:0000256" key="14">
    <source>
        <dbReference type="SAM" id="Phobius"/>
    </source>
</evidence>
<dbReference type="Pfam" id="PF12906">
    <property type="entry name" value="RINGv"/>
    <property type="match status" value="1"/>
</dbReference>
<dbReference type="PANTHER" id="PTHR13145">
    <property type="entry name" value="SSM4 PROTEIN"/>
    <property type="match status" value="1"/>
</dbReference>
<evidence type="ECO:0000259" key="16">
    <source>
        <dbReference type="PROSITE" id="PS51292"/>
    </source>
</evidence>
<keyword evidence="8 13" id="KW-0863">Zinc-finger</keyword>
<dbReference type="OrthoDB" id="264354at2759"/>
<dbReference type="PROSITE" id="PS50089">
    <property type="entry name" value="ZF_RING_2"/>
    <property type="match status" value="1"/>
</dbReference>
<dbReference type="EMBL" id="JABFUD020000014">
    <property type="protein sequence ID" value="KAI5069940.1"/>
    <property type="molecule type" value="Genomic_DNA"/>
</dbReference>
<organism evidence="17 18">
    <name type="scientific">Adiantum capillus-veneris</name>
    <name type="common">Maidenhair fern</name>
    <dbReference type="NCBI Taxonomy" id="13818"/>
    <lineage>
        <taxon>Eukaryota</taxon>
        <taxon>Viridiplantae</taxon>
        <taxon>Streptophyta</taxon>
        <taxon>Embryophyta</taxon>
        <taxon>Tracheophyta</taxon>
        <taxon>Polypodiopsida</taxon>
        <taxon>Polypodiidae</taxon>
        <taxon>Polypodiales</taxon>
        <taxon>Pteridineae</taxon>
        <taxon>Pteridaceae</taxon>
        <taxon>Vittarioideae</taxon>
        <taxon>Adiantum</taxon>
    </lineage>
</organism>
<keyword evidence="5" id="KW-0808">Transferase</keyword>
<comment type="caution">
    <text evidence="17">The sequence shown here is derived from an EMBL/GenBank/DDBJ whole genome shotgun (WGS) entry which is preliminary data.</text>
</comment>
<evidence type="ECO:0000256" key="3">
    <source>
        <dbReference type="ARBA" id="ARBA00004906"/>
    </source>
</evidence>
<keyword evidence="11 14" id="KW-1133">Transmembrane helix</keyword>
<dbReference type="GO" id="GO:0061630">
    <property type="term" value="F:ubiquitin protein ligase activity"/>
    <property type="evidence" value="ECO:0007669"/>
    <property type="project" value="UniProtKB-EC"/>
</dbReference>
<dbReference type="PANTHER" id="PTHR13145:SF0">
    <property type="entry name" value="E3 UBIQUITIN-PROTEIN LIGASE MARCHF6"/>
    <property type="match status" value="1"/>
</dbReference>
<evidence type="ECO:0000313" key="17">
    <source>
        <dbReference type="EMBL" id="KAI5069940.1"/>
    </source>
</evidence>
<dbReference type="Proteomes" id="UP000886520">
    <property type="component" value="Chromosome 14"/>
</dbReference>
<feature type="domain" description="RING-CH-type" evidence="16">
    <location>
        <begin position="1"/>
        <end position="59"/>
    </location>
</feature>
<dbReference type="GO" id="GO:0036503">
    <property type="term" value="P:ERAD pathway"/>
    <property type="evidence" value="ECO:0007669"/>
    <property type="project" value="TreeGrafter"/>
</dbReference>
<comment type="catalytic activity">
    <reaction evidence="1">
        <text>S-ubiquitinyl-[E2 ubiquitin-conjugating enzyme]-L-cysteine + [acceptor protein]-L-lysine = [E2 ubiquitin-conjugating enzyme]-L-cysteine + N(6)-ubiquitinyl-[acceptor protein]-L-lysine.</text>
        <dbReference type="EC" id="2.3.2.27"/>
    </reaction>
</comment>
<keyword evidence="12 14" id="KW-0472">Membrane</keyword>
<protein>
    <recommendedName>
        <fullName evidence="4">RING-type E3 ubiquitin transferase</fullName>
        <ecNumber evidence="4">2.3.2.27</ecNumber>
    </recommendedName>
</protein>
<evidence type="ECO:0000256" key="5">
    <source>
        <dbReference type="ARBA" id="ARBA00022679"/>
    </source>
</evidence>
<dbReference type="Gene3D" id="3.30.40.10">
    <property type="entry name" value="Zinc/RING finger domain, C3HC4 (zinc finger)"/>
    <property type="match status" value="1"/>
</dbReference>
<sequence>MDVEQEEACRICRESNEELFYPCACSGSIKFVHQDCLLQWLSHTHAQQCEVCKHPFTFSPVYAQNTPTRLSYSDFISGLGAKKLIGSMESVLQPVHQPALSDYFDDLEELEDLNVEREDDILMNRQPEARPEIRQRQAPQMLEGGAQAGLQGDIEDDMPFYEFIGIRGPYSQLVDHIFVLVLSNGYIFALTIFFPFTLGRGALYVAQLRTFY</sequence>
<name>A0A9D4ZE06_ADICA</name>
<evidence type="ECO:0000256" key="12">
    <source>
        <dbReference type="ARBA" id="ARBA00023136"/>
    </source>
</evidence>
<evidence type="ECO:0000256" key="2">
    <source>
        <dbReference type="ARBA" id="ARBA00004141"/>
    </source>
</evidence>
<evidence type="ECO:0000256" key="13">
    <source>
        <dbReference type="PROSITE-ProRule" id="PRU00175"/>
    </source>
</evidence>
<dbReference type="EC" id="2.3.2.27" evidence="4"/>
<keyword evidence="9" id="KW-0833">Ubl conjugation pathway</keyword>
<keyword evidence="6 14" id="KW-0812">Transmembrane</keyword>
<dbReference type="CDD" id="cd16702">
    <property type="entry name" value="RING_CH-C4HC3_MARCH6"/>
    <property type="match status" value="1"/>
</dbReference>
<keyword evidence="10" id="KW-0862">Zinc</keyword>
<proteinExistence type="predicted"/>
<comment type="subcellular location">
    <subcellularLocation>
        <location evidence="2">Membrane</location>
        <topology evidence="2">Multi-pass membrane protein</topology>
    </subcellularLocation>
</comment>
<evidence type="ECO:0000256" key="8">
    <source>
        <dbReference type="ARBA" id="ARBA00022771"/>
    </source>
</evidence>
<gene>
    <name evidence="17" type="ORF">GOP47_0014283</name>
</gene>
<reference evidence="17" key="1">
    <citation type="submission" date="2021-01" db="EMBL/GenBank/DDBJ databases">
        <title>Adiantum capillus-veneris genome.</title>
        <authorList>
            <person name="Fang Y."/>
            <person name="Liao Q."/>
        </authorList>
    </citation>
    <scope>NUCLEOTIDE SEQUENCE</scope>
    <source>
        <strain evidence="17">H3</strain>
        <tissue evidence="17">Leaf</tissue>
    </source>
</reference>